<dbReference type="Proteomes" id="UP001359559">
    <property type="component" value="Unassembled WGS sequence"/>
</dbReference>
<dbReference type="AlphaFoldDB" id="A0AAN9JQA3"/>
<evidence type="ECO:0000313" key="1">
    <source>
        <dbReference type="EMBL" id="KAK7303460.1"/>
    </source>
</evidence>
<reference evidence="1 2" key="1">
    <citation type="submission" date="2024-01" db="EMBL/GenBank/DDBJ databases">
        <title>The genomes of 5 underutilized Papilionoideae crops provide insights into root nodulation and disease resistance.</title>
        <authorList>
            <person name="Yuan L."/>
        </authorList>
    </citation>
    <scope>NUCLEOTIDE SEQUENCE [LARGE SCALE GENOMIC DNA]</scope>
    <source>
        <strain evidence="1">LY-2023</strain>
        <tissue evidence="1">Leaf</tissue>
    </source>
</reference>
<comment type="caution">
    <text evidence="1">The sequence shown here is derived from an EMBL/GenBank/DDBJ whole genome shotgun (WGS) entry which is preliminary data.</text>
</comment>
<protein>
    <submittedName>
        <fullName evidence="1">Uncharacterized protein</fullName>
    </submittedName>
</protein>
<gene>
    <name evidence="1" type="ORF">RJT34_14367</name>
</gene>
<proteinExistence type="predicted"/>
<evidence type="ECO:0000313" key="2">
    <source>
        <dbReference type="Proteomes" id="UP001359559"/>
    </source>
</evidence>
<organism evidence="1 2">
    <name type="scientific">Clitoria ternatea</name>
    <name type="common">Butterfly pea</name>
    <dbReference type="NCBI Taxonomy" id="43366"/>
    <lineage>
        <taxon>Eukaryota</taxon>
        <taxon>Viridiplantae</taxon>
        <taxon>Streptophyta</taxon>
        <taxon>Embryophyta</taxon>
        <taxon>Tracheophyta</taxon>
        <taxon>Spermatophyta</taxon>
        <taxon>Magnoliopsida</taxon>
        <taxon>eudicotyledons</taxon>
        <taxon>Gunneridae</taxon>
        <taxon>Pentapetalae</taxon>
        <taxon>rosids</taxon>
        <taxon>fabids</taxon>
        <taxon>Fabales</taxon>
        <taxon>Fabaceae</taxon>
        <taxon>Papilionoideae</taxon>
        <taxon>50 kb inversion clade</taxon>
        <taxon>NPAAA clade</taxon>
        <taxon>indigoferoid/millettioid clade</taxon>
        <taxon>Phaseoleae</taxon>
        <taxon>Clitoria</taxon>
    </lineage>
</organism>
<sequence>MVWRGWSELLYVVVFGTTDLCEIVSLLLKRVTSVCGEVNIAMTAISKLPLEYKQTPAYVVVEAGKSLQQVLPSHCILLCQSWSWKRFCFLIVENMGMPSEVVLFC</sequence>
<name>A0AAN9JQA3_CLITE</name>
<accession>A0AAN9JQA3</accession>
<dbReference type="EMBL" id="JAYKXN010000003">
    <property type="protein sequence ID" value="KAK7303460.1"/>
    <property type="molecule type" value="Genomic_DNA"/>
</dbReference>
<keyword evidence="2" id="KW-1185">Reference proteome</keyword>